<gene>
    <name evidence="1" type="ORF">AFUS01_LOCUS30277</name>
</gene>
<proteinExistence type="predicted"/>
<sequence>MKTYEELSRDHHIIINPGQCLVEKTRLSVFAYHPVLRDLCKTADNTTISTLQQYPNSTTQTKTKAIYNAMKYKQKAVFIVIPSPITQLDYMRLSIREALNDCHQSKGIFPHIFPKGWEFRNPKADTLMKVLSTLLSAGIYNERALLLTFQVATVTKRLQYLQPDD</sequence>
<dbReference type="AlphaFoldDB" id="A0A8J2KKS2"/>
<comment type="caution">
    <text evidence="1">The sequence shown here is derived from an EMBL/GenBank/DDBJ whole genome shotgun (WGS) entry which is preliminary data.</text>
</comment>
<reference evidence="1" key="1">
    <citation type="submission" date="2021-06" db="EMBL/GenBank/DDBJ databases">
        <authorList>
            <person name="Hodson N. C."/>
            <person name="Mongue J. A."/>
            <person name="Jaron S. K."/>
        </authorList>
    </citation>
    <scope>NUCLEOTIDE SEQUENCE</scope>
</reference>
<evidence type="ECO:0000313" key="2">
    <source>
        <dbReference type="Proteomes" id="UP000708208"/>
    </source>
</evidence>
<evidence type="ECO:0000313" key="1">
    <source>
        <dbReference type="EMBL" id="CAG7819856.1"/>
    </source>
</evidence>
<dbReference type="Proteomes" id="UP000708208">
    <property type="component" value="Unassembled WGS sequence"/>
</dbReference>
<keyword evidence="2" id="KW-1185">Reference proteome</keyword>
<organism evidence="1 2">
    <name type="scientific">Allacma fusca</name>
    <dbReference type="NCBI Taxonomy" id="39272"/>
    <lineage>
        <taxon>Eukaryota</taxon>
        <taxon>Metazoa</taxon>
        <taxon>Ecdysozoa</taxon>
        <taxon>Arthropoda</taxon>
        <taxon>Hexapoda</taxon>
        <taxon>Collembola</taxon>
        <taxon>Symphypleona</taxon>
        <taxon>Sminthuridae</taxon>
        <taxon>Allacma</taxon>
    </lineage>
</organism>
<accession>A0A8J2KKS2</accession>
<name>A0A8J2KKS2_9HEXA</name>
<feature type="non-terminal residue" evidence="1">
    <location>
        <position position="165"/>
    </location>
</feature>
<dbReference type="EMBL" id="CAJVCH010461974">
    <property type="protein sequence ID" value="CAG7819856.1"/>
    <property type="molecule type" value="Genomic_DNA"/>
</dbReference>
<protein>
    <submittedName>
        <fullName evidence="1">Uncharacterized protein</fullName>
    </submittedName>
</protein>